<dbReference type="Proteomes" id="UP001628156">
    <property type="component" value="Unassembled WGS sequence"/>
</dbReference>
<comment type="catalytic activity">
    <reaction evidence="1 5">
        <text>[protein]-peptidylproline (omega=180) = [protein]-peptidylproline (omega=0)</text>
        <dbReference type="Rhea" id="RHEA:16237"/>
        <dbReference type="Rhea" id="RHEA-COMP:10747"/>
        <dbReference type="Rhea" id="RHEA-COMP:10748"/>
        <dbReference type="ChEBI" id="CHEBI:83833"/>
        <dbReference type="ChEBI" id="CHEBI:83834"/>
        <dbReference type="EC" id="5.2.1.8"/>
    </reaction>
</comment>
<keyword evidence="3 5" id="KW-0697">Rotamase</keyword>
<organism evidence="8 9">
    <name type="scientific">Entamoeba nuttalli</name>
    <dbReference type="NCBI Taxonomy" id="412467"/>
    <lineage>
        <taxon>Eukaryota</taxon>
        <taxon>Amoebozoa</taxon>
        <taxon>Evosea</taxon>
        <taxon>Archamoebae</taxon>
        <taxon>Mastigamoebida</taxon>
        <taxon>Entamoebidae</taxon>
        <taxon>Entamoeba</taxon>
    </lineage>
</organism>
<evidence type="ECO:0000313" key="9">
    <source>
        <dbReference type="Proteomes" id="UP001628156"/>
    </source>
</evidence>
<dbReference type="EC" id="5.2.1.8" evidence="2 5"/>
<feature type="domain" description="PPIase FKBP-type" evidence="7">
    <location>
        <begin position="58"/>
        <end position="145"/>
    </location>
</feature>
<keyword evidence="6" id="KW-0732">Signal</keyword>
<dbReference type="InterPro" id="IPR046357">
    <property type="entry name" value="PPIase_dom_sf"/>
</dbReference>
<sequence>MKLFIIVLLFTLSSANRFYHMNDDDVFKTIRKAENGIEKLEVIVKKKQELCEHHIEYGDYVSVHYNGTLQDGVLFDTTAIKDEPFTFQVGVRQVIPGWEQGLLGKCENDELTLIIPPHLGYGDREVGMIPANSILKFDIKIVKVISYFDAQFNKIRDDL</sequence>
<protein>
    <recommendedName>
        <fullName evidence="2 5">peptidylprolyl isomerase</fullName>
        <ecNumber evidence="2 5">5.2.1.8</ecNumber>
    </recommendedName>
</protein>
<dbReference type="PANTHER" id="PTHR45779">
    <property type="entry name" value="PEPTIDYLPROLYL ISOMERASE"/>
    <property type="match status" value="1"/>
</dbReference>
<dbReference type="EMBL" id="BAAFRS010000152">
    <property type="protein sequence ID" value="GAB1223558.1"/>
    <property type="molecule type" value="Genomic_DNA"/>
</dbReference>
<evidence type="ECO:0000256" key="6">
    <source>
        <dbReference type="SAM" id="SignalP"/>
    </source>
</evidence>
<evidence type="ECO:0000313" key="8">
    <source>
        <dbReference type="EMBL" id="GAB1223558.1"/>
    </source>
</evidence>
<dbReference type="PROSITE" id="PS50059">
    <property type="entry name" value="FKBP_PPIASE"/>
    <property type="match status" value="1"/>
</dbReference>
<gene>
    <name evidence="8" type="ORF">ENUP19_0152G0014</name>
</gene>
<dbReference type="Gene3D" id="3.10.50.40">
    <property type="match status" value="1"/>
</dbReference>
<dbReference type="Pfam" id="PF00254">
    <property type="entry name" value="FKBP_C"/>
    <property type="match status" value="1"/>
</dbReference>
<dbReference type="PANTHER" id="PTHR45779:SF7">
    <property type="entry name" value="PEPTIDYLPROLYL ISOMERASE"/>
    <property type="match status" value="1"/>
</dbReference>
<keyword evidence="9" id="KW-1185">Reference proteome</keyword>
<keyword evidence="4 5" id="KW-0413">Isomerase</keyword>
<evidence type="ECO:0000256" key="3">
    <source>
        <dbReference type="ARBA" id="ARBA00023110"/>
    </source>
</evidence>
<name>A0ABQ0DL11_9EUKA</name>
<evidence type="ECO:0000256" key="2">
    <source>
        <dbReference type="ARBA" id="ARBA00013194"/>
    </source>
</evidence>
<feature type="chain" id="PRO_5046068119" description="peptidylprolyl isomerase" evidence="6">
    <location>
        <begin position="16"/>
        <end position="159"/>
    </location>
</feature>
<evidence type="ECO:0000256" key="1">
    <source>
        <dbReference type="ARBA" id="ARBA00000971"/>
    </source>
</evidence>
<reference evidence="8 9" key="1">
    <citation type="journal article" date="2019" name="PLoS Negl. Trop. Dis.">
        <title>Whole genome sequencing of Entamoeba nuttalli reveals mammalian host-related molecular signatures and a novel octapeptide-repeat surface protein.</title>
        <authorList>
            <person name="Tanaka M."/>
            <person name="Makiuchi T."/>
            <person name="Komiyama T."/>
            <person name="Shiina T."/>
            <person name="Osaki K."/>
            <person name="Tachibana H."/>
        </authorList>
    </citation>
    <scope>NUCLEOTIDE SEQUENCE [LARGE SCALE GENOMIC DNA]</scope>
    <source>
        <strain evidence="8 9">P19-061405</strain>
    </source>
</reference>
<evidence type="ECO:0000259" key="7">
    <source>
        <dbReference type="PROSITE" id="PS50059"/>
    </source>
</evidence>
<accession>A0ABQ0DL11</accession>
<proteinExistence type="predicted"/>
<dbReference type="InterPro" id="IPR001179">
    <property type="entry name" value="PPIase_FKBP_dom"/>
</dbReference>
<dbReference type="SUPFAM" id="SSF54534">
    <property type="entry name" value="FKBP-like"/>
    <property type="match status" value="1"/>
</dbReference>
<evidence type="ECO:0000256" key="5">
    <source>
        <dbReference type="PROSITE-ProRule" id="PRU00277"/>
    </source>
</evidence>
<feature type="signal peptide" evidence="6">
    <location>
        <begin position="1"/>
        <end position="15"/>
    </location>
</feature>
<dbReference type="InterPro" id="IPR044609">
    <property type="entry name" value="FKBP2/11"/>
</dbReference>
<evidence type="ECO:0000256" key="4">
    <source>
        <dbReference type="ARBA" id="ARBA00023235"/>
    </source>
</evidence>
<comment type="caution">
    <text evidence="8">The sequence shown here is derived from an EMBL/GenBank/DDBJ whole genome shotgun (WGS) entry which is preliminary data.</text>
</comment>